<name>A0A9D4MUU4_DREPO</name>
<organism evidence="1 2">
    <name type="scientific">Dreissena polymorpha</name>
    <name type="common">Zebra mussel</name>
    <name type="synonym">Mytilus polymorpha</name>
    <dbReference type="NCBI Taxonomy" id="45954"/>
    <lineage>
        <taxon>Eukaryota</taxon>
        <taxon>Metazoa</taxon>
        <taxon>Spiralia</taxon>
        <taxon>Lophotrochozoa</taxon>
        <taxon>Mollusca</taxon>
        <taxon>Bivalvia</taxon>
        <taxon>Autobranchia</taxon>
        <taxon>Heteroconchia</taxon>
        <taxon>Euheterodonta</taxon>
        <taxon>Imparidentia</taxon>
        <taxon>Neoheterodontei</taxon>
        <taxon>Myida</taxon>
        <taxon>Dreissenoidea</taxon>
        <taxon>Dreissenidae</taxon>
        <taxon>Dreissena</taxon>
    </lineage>
</organism>
<dbReference type="AlphaFoldDB" id="A0A9D4MUU4"/>
<reference evidence="1" key="1">
    <citation type="journal article" date="2019" name="bioRxiv">
        <title>The Genome of the Zebra Mussel, Dreissena polymorpha: A Resource for Invasive Species Research.</title>
        <authorList>
            <person name="McCartney M.A."/>
            <person name="Auch B."/>
            <person name="Kono T."/>
            <person name="Mallez S."/>
            <person name="Zhang Y."/>
            <person name="Obille A."/>
            <person name="Becker A."/>
            <person name="Abrahante J.E."/>
            <person name="Garbe J."/>
            <person name="Badalamenti J.P."/>
            <person name="Herman A."/>
            <person name="Mangelson H."/>
            <person name="Liachko I."/>
            <person name="Sullivan S."/>
            <person name="Sone E.D."/>
            <person name="Koren S."/>
            <person name="Silverstein K.A.T."/>
            <person name="Beckman K.B."/>
            <person name="Gohl D.M."/>
        </authorList>
    </citation>
    <scope>NUCLEOTIDE SEQUENCE</scope>
    <source>
        <strain evidence="1">Duluth1</strain>
        <tissue evidence="1">Whole animal</tissue>
    </source>
</reference>
<gene>
    <name evidence="1" type="ORF">DPMN_006868</name>
</gene>
<dbReference type="EMBL" id="JAIWYP010000001">
    <property type="protein sequence ID" value="KAH3882921.1"/>
    <property type="molecule type" value="Genomic_DNA"/>
</dbReference>
<proteinExistence type="predicted"/>
<accession>A0A9D4MUU4</accession>
<sequence length="137" mass="15487">MGVSCRCQEGFGVVSDCLGVSCWYLECDECQSSAFLFMFRNLSYVKCLLSSNPPHARLWLPQSPATFPLVCLGHQWPVLSLQKVYFSITSSKRISPAGDPPVWETVLHRRRLSGSLLQVSRRSWRRLRLSGSLLLVP</sequence>
<evidence type="ECO:0000313" key="2">
    <source>
        <dbReference type="Proteomes" id="UP000828390"/>
    </source>
</evidence>
<keyword evidence="2" id="KW-1185">Reference proteome</keyword>
<evidence type="ECO:0000313" key="1">
    <source>
        <dbReference type="EMBL" id="KAH3882921.1"/>
    </source>
</evidence>
<protein>
    <submittedName>
        <fullName evidence="1">Uncharacterized protein</fullName>
    </submittedName>
</protein>
<dbReference type="Proteomes" id="UP000828390">
    <property type="component" value="Unassembled WGS sequence"/>
</dbReference>
<comment type="caution">
    <text evidence="1">The sequence shown here is derived from an EMBL/GenBank/DDBJ whole genome shotgun (WGS) entry which is preliminary data.</text>
</comment>
<reference evidence="1" key="2">
    <citation type="submission" date="2020-11" db="EMBL/GenBank/DDBJ databases">
        <authorList>
            <person name="McCartney M.A."/>
            <person name="Auch B."/>
            <person name="Kono T."/>
            <person name="Mallez S."/>
            <person name="Becker A."/>
            <person name="Gohl D.M."/>
            <person name="Silverstein K.A.T."/>
            <person name="Koren S."/>
            <person name="Bechman K.B."/>
            <person name="Herman A."/>
            <person name="Abrahante J.E."/>
            <person name="Garbe J."/>
        </authorList>
    </citation>
    <scope>NUCLEOTIDE SEQUENCE</scope>
    <source>
        <strain evidence="1">Duluth1</strain>
        <tissue evidence="1">Whole animal</tissue>
    </source>
</reference>